<evidence type="ECO:0000313" key="2">
    <source>
        <dbReference type="Proteomes" id="UP000199468"/>
    </source>
</evidence>
<organism evidence="1 2">
    <name type="scientific">Bosea robiniae</name>
    <dbReference type="NCBI Taxonomy" id="1036780"/>
    <lineage>
        <taxon>Bacteria</taxon>
        <taxon>Pseudomonadati</taxon>
        <taxon>Pseudomonadota</taxon>
        <taxon>Alphaproteobacteria</taxon>
        <taxon>Hyphomicrobiales</taxon>
        <taxon>Boseaceae</taxon>
        <taxon>Bosea</taxon>
    </lineage>
</organism>
<reference evidence="1 2" key="1">
    <citation type="submission" date="2016-10" db="EMBL/GenBank/DDBJ databases">
        <authorList>
            <person name="Varghese N."/>
            <person name="Submissions S."/>
        </authorList>
    </citation>
    <scope>NUCLEOTIDE SEQUENCE [LARGE SCALE GENOMIC DNA]</scope>
    <source>
        <strain evidence="1 2">DSM 26672</strain>
    </source>
</reference>
<evidence type="ECO:0000313" key="1">
    <source>
        <dbReference type="EMBL" id="SDG13562.1"/>
    </source>
</evidence>
<sequence length="250" mass="28432">MPSASATTALLGIWHDVEDSYVEEYLRWHSFEHLPERLALPGFVSAERHELIEGPGQRFCCFLDVRDREAFRSPDYQARLDSPTEWTRRLMPRYSRIHRALCEKRWEMGTGLSGVSACIRIASNGDETLRTQLHTICSGLLEQQAIARARLGEIDQVLTNIESEEKRLRRNEDAGGYDLVLLVEGLSVPAMRSTVHSLAAVPLAQKLRHEASIYSLSFSLRSAGQFAPWPASNSRPFDSEWFCHQGRLTY</sequence>
<name>A0ABY0NUK1_9HYPH</name>
<dbReference type="EMBL" id="FNBZ01000003">
    <property type="protein sequence ID" value="SDG13562.1"/>
    <property type="molecule type" value="Genomic_DNA"/>
</dbReference>
<gene>
    <name evidence="1" type="ORF">SAMN05421844_10329</name>
</gene>
<accession>A0ABY0NUK1</accession>
<keyword evidence="2" id="KW-1185">Reference proteome</keyword>
<proteinExistence type="predicted"/>
<dbReference type="Proteomes" id="UP000199468">
    <property type="component" value="Unassembled WGS sequence"/>
</dbReference>
<protein>
    <submittedName>
        <fullName evidence="1">Uncharacterized protein</fullName>
    </submittedName>
</protein>
<dbReference type="RefSeq" id="WP_091856710.1">
    <property type="nucleotide sequence ID" value="NZ_FNBZ01000003.1"/>
</dbReference>
<comment type="caution">
    <text evidence="1">The sequence shown here is derived from an EMBL/GenBank/DDBJ whole genome shotgun (WGS) entry which is preliminary data.</text>
</comment>